<evidence type="ECO:0008006" key="3">
    <source>
        <dbReference type="Google" id="ProtNLM"/>
    </source>
</evidence>
<dbReference type="Proteomes" id="UP000619295">
    <property type="component" value="Unassembled WGS sequence"/>
</dbReference>
<comment type="caution">
    <text evidence="1">The sequence shown here is derived from an EMBL/GenBank/DDBJ whole genome shotgun (WGS) entry which is preliminary data.</text>
</comment>
<name>A0A927E727_9HYPH</name>
<evidence type="ECO:0000313" key="2">
    <source>
        <dbReference type="Proteomes" id="UP000619295"/>
    </source>
</evidence>
<dbReference type="AlphaFoldDB" id="A0A927E727"/>
<dbReference type="RefSeq" id="WP_191123459.1">
    <property type="nucleotide sequence ID" value="NZ_JACXWY010000002.1"/>
</dbReference>
<keyword evidence="2" id="KW-1185">Reference proteome</keyword>
<sequence>MTAAQKLDPFSYPPRGLSREKAARYIGVGTSKFDQLVHDGRMPRGKRIDGRIVWDRIQLDVAFTEIDSVTENTIDAALHEGRRRV</sequence>
<protein>
    <recommendedName>
        <fullName evidence="3">Helix-turn-helix domain-containing protein</fullName>
    </recommendedName>
</protein>
<proteinExistence type="predicted"/>
<dbReference type="EMBL" id="JACXWY010000002">
    <property type="protein sequence ID" value="MBD3844875.1"/>
    <property type="molecule type" value="Genomic_DNA"/>
</dbReference>
<gene>
    <name evidence="1" type="ORF">IED13_04140</name>
</gene>
<accession>A0A927E727</accession>
<organism evidence="1 2">
    <name type="scientific">Bosea spartocytisi</name>
    <dbReference type="NCBI Taxonomy" id="2773451"/>
    <lineage>
        <taxon>Bacteria</taxon>
        <taxon>Pseudomonadati</taxon>
        <taxon>Pseudomonadota</taxon>
        <taxon>Alphaproteobacteria</taxon>
        <taxon>Hyphomicrobiales</taxon>
        <taxon>Boseaceae</taxon>
        <taxon>Bosea</taxon>
    </lineage>
</organism>
<reference evidence="1" key="1">
    <citation type="submission" date="2020-09" db="EMBL/GenBank/DDBJ databases">
        <title>Bosea spartocytisi sp. nov. a root nodule endophyte of Spartocytisus supranubius in the high mountain ecosystem fo the Teide National Park (Canary Islands, Spain).</title>
        <authorList>
            <person name="Pulido-Suarez L."/>
            <person name="Peix A."/>
            <person name="Igual J.M."/>
            <person name="Socas-Perez N."/>
            <person name="Velazquez E."/>
            <person name="Flores-Felix J.D."/>
            <person name="Leon-Barrios M."/>
        </authorList>
    </citation>
    <scope>NUCLEOTIDE SEQUENCE</scope>
    <source>
        <strain evidence="1">SSUT16</strain>
    </source>
</reference>
<evidence type="ECO:0000313" key="1">
    <source>
        <dbReference type="EMBL" id="MBD3844875.1"/>
    </source>
</evidence>